<dbReference type="Gene3D" id="3.90.220.20">
    <property type="entry name" value="DNA methylase specificity domains"/>
    <property type="match status" value="1"/>
</dbReference>
<sequence length="135" mass="15419">GRCCVFLHDTQKYVVNDHVDIIRVNELNPFYMCIFLLTQFGSAQVNRFGSGVSGIIGITFEQIKSVLIPLISEKVQENIESEYKKMSAYHDKAMDAKLKGDEVNYKKNIATAERMLRDLITRTESIIRGEKDDIV</sequence>
<dbReference type="GO" id="GO:0009307">
    <property type="term" value="P:DNA restriction-modification system"/>
    <property type="evidence" value="ECO:0007669"/>
    <property type="project" value="UniProtKB-KW"/>
</dbReference>
<evidence type="ECO:0000256" key="1">
    <source>
        <dbReference type="ARBA" id="ARBA00022747"/>
    </source>
</evidence>
<gene>
    <name evidence="3" type="ORF">S03H2_27845</name>
</gene>
<reference evidence="3" key="1">
    <citation type="journal article" date="2014" name="Front. Microbiol.">
        <title>High frequency of phylogenetically diverse reductive dehalogenase-homologous genes in deep subseafloor sedimentary metagenomes.</title>
        <authorList>
            <person name="Kawai M."/>
            <person name="Futagami T."/>
            <person name="Toyoda A."/>
            <person name="Takaki Y."/>
            <person name="Nishi S."/>
            <person name="Hori S."/>
            <person name="Arai W."/>
            <person name="Tsubouchi T."/>
            <person name="Morono Y."/>
            <person name="Uchiyama I."/>
            <person name="Ito T."/>
            <person name="Fujiyama A."/>
            <person name="Inagaki F."/>
            <person name="Takami H."/>
        </authorList>
    </citation>
    <scope>NUCLEOTIDE SEQUENCE</scope>
    <source>
        <strain evidence="3">Expedition CK06-06</strain>
    </source>
</reference>
<dbReference type="SUPFAM" id="SSF116734">
    <property type="entry name" value="DNA methylase specificity domain"/>
    <property type="match status" value="1"/>
</dbReference>
<keyword evidence="1" id="KW-0680">Restriction system</keyword>
<proteinExistence type="predicted"/>
<evidence type="ECO:0000256" key="2">
    <source>
        <dbReference type="ARBA" id="ARBA00023125"/>
    </source>
</evidence>
<dbReference type="AlphaFoldDB" id="X1G4V0"/>
<dbReference type="InterPro" id="IPR044946">
    <property type="entry name" value="Restrct_endonuc_typeI_TRD_sf"/>
</dbReference>
<dbReference type="GO" id="GO:0003677">
    <property type="term" value="F:DNA binding"/>
    <property type="evidence" value="ECO:0007669"/>
    <property type="project" value="UniProtKB-KW"/>
</dbReference>
<organism evidence="3">
    <name type="scientific">marine sediment metagenome</name>
    <dbReference type="NCBI Taxonomy" id="412755"/>
    <lineage>
        <taxon>unclassified sequences</taxon>
        <taxon>metagenomes</taxon>
        <taxon>ecological metagenomes</taxon>
    </lineage>
</organism>
<accession>X1G4V0</accession>
<dbReference type="EMBL" id="BARU01016763">
    <property type="protein sequence ID" value="GAH52277.1"/>
    <property type="molecule type" value="Genomic_DNA"/>
</dbReference>
<protein>
    <submittedName>
        <fullName evidence="3">Uncharacterized protein</fullName>
    </submittedName>
</protein>
<comment type="caution">
    <text evidence="3">The sequence shown here is derived from an EMBL/GenBank/DDBJ whole genome shotgun (WGS) entry which is preliminary data.</text>
</comment>
<evidence type="ECO:0000313" key="3">
    <source>
        <dbReference type="EMBL" id="GAH52277.1"/>
    </source>
</evidence>
<feature type="non-terminal residue" evidence="3">
    <location>
        <position position="1"/>
    </location>
</feature>
<keyword evidence="2" id="KW-0238">DNA-binding</keyword>
<name>X1G4V0_9ZZZZ</name>